<dbReference type="InterPro" id="IPR013761">
    <property type="entry name" value="SAM/pointed_sf"/>
</dbReference>
<sequence>MHPDTEGIKRDESKNCLEASVQPTDLETLLDQVGLSSYLPVFHEQDVDLQIFLTLTDQDLKECGIQKLGPRRKMTSAIARWHSNAPLRSTVECAYADKLEVEMQELGVKLTHTLKALEQAKSMVRSFCCAKIH</sequence>
<evidence type="ECO:0000259" key="2">
    <source>
        <dbReference type="PROSITE" id="PS50105"/>
    </source>
</evidence>
<evidence type="ECO:0000313" key="4">
    <source>
        <dbReference type="Proteomes" id="UP000324222"/>
    </source>
</evidence>
<organism evidence="3 4">
    <name type="scientific">Portunus trituberculatus</name>
    <name type="common">Swimming crab</name>
    <name type="synonym">Neptunus trituberculatus</name>
    <dbReference type="NCBI Taxonomy" id="210409"/>
    <lineage>
        <taxon>Eukaryota</taxon>
        <taxon>Metazoa</taxon>
        <taxon>Ecdysozoa</taxon>
        <taxon>Arthropoda</taxon>
        <taxon>Crustacea</taxon>
        <taxon>Multicrustacea</taxon>
        <taxon>Malacostraca</taxon>
        <taxon>Eumalacostraca</taxon>
        <taxon>Eucarida</taxon>
        <taxon>Decapoda</taxon>
        <taxon>Pleocyemata</taxon>
        <taxon>Brachyura</taxon>
        <taxon>Eubrachyura</taxon>
        <taxon>Portunoidea</taxon>
        <taxon>Portunidae</taxon>
        <taxon>Portuninae</taxon>
        <taxon>Portunus</taxon>
    </lineage>
</organism>
<dbReference type="EMBL" id="VSRR010032871">
    <property type="protein sequence ID" value="MPC71435.1"/>
    <property type="molecule type" value="Genomic_DNA"/>
</dbReference>
<dbReference type="AlphaFoldDB" id="A0A5B7HP59"/>
<keyword evidence="4" id="KW-1185">Reference proteome</keyword>
<accession>A0A5B7HP59</accession>
<proteinExistence type="predicted"/>
<keyword evidence="1" id="KW-0677">Repeat</keyword>
<dbReference type="Pfam" id="PF00536">
    <property type="entry name" value="SAM_1"/>
    <property type="match status" value="1"/>
</dbReference>
<evidence type="ECO:0000313" key="3">
    <source>
        <dbReference type="EMBL" id="MPC71435.1"/>
    </source>
</evidence>
<comment type="caution">
    <text evidence="3">The sequence shown here is derived from an EMBL/GenBank/DDBJ whole genome shotgun (WGS) entry which is preliminary data.</text>
</comment>
<dbReference type="SMART" id="SM00454">
    <property type="entry name" value="SAM"/>
    <property type="match status" value="1"/>
</dbReference>
<feature type="domain" description="SAM" evidence="2">
    <location>
        <begin position="21"/>
        <end position="84"/>
    </location>
</feature>
<dbReference type="Gene3D" id="1.10.150.50">
    <property type="entry name" value="Transcription Factor, Ets-1"/>
    <property type="match status" value="1"/>
</dbReference>
<gene>
    <name evidence="3" type="primary">Anks3_1</name>
    <name evidence="3" type="ORF">E2C01_065712</name>
</gene>
<dbReference type="PANTHER" id="PTHR10627:SF69">
    <property type="entry name" value="PROTEIN BICAUDAL C"/>
    <property type="match status" value="1"/>
</dbReference>
<dbReference type="SUPFAM" id="SSF47769">
    <property type="entry name" value="SAM/Pointed domain"/>
    <property type="match status" value="1"/>
</dbReference>
<dbReference type="GO" id="GO:0005737">
    <property type="term" value="C:cytoplasm"/>
    <property type="evidence" value="ECO:0007669"/>
    <property type="project" value="TreeGrafter"/>
</dbReference>
<dbReference type="PANTHER" id="PTHR10627">
    <property type="entry name" value="SCP160"/>
    <property type="match status" value="1"/>
</dbReference>
<name>A0A5B7HP59_PORTR</name>
<dbReference type="InterPro" id="IPR001660">
    <property type="entry name" value="SAM"/>
</dbReference>
<protein>
    <submittedName>
        <fullName evidence="3">Ankyrin repeat and SAM domain-containing protein 3</fullName>
    </submittedName>
</protein>
<dbReference type="OrthoDB" id="6338611at2759"/>
<evidence type="ECO:0000256" key="1">
    <source>
        <dbReference type="ARBA" id="ARBA00022737"/>
    </source>
</evidence>
<dbReference type="PROSITE" id="PS50105">
    <property type="entry name" value="SAM_DOMAIN"/>
    <property type="match status" value="1"/>
</dbReference>
<reference evidence="3 4" key="1">
    <citation type="submission" date="2019-05" db="EMBL/GenBank/DDBJ databases">
        <title>Another draft genome of Portunus trituberculatus and its Hox gene families provides insights of decapod evolution.</title>
        <authorList>
            <person name="Jeong J.-H."/>
            <person name="Song I."/>
            <person name="Kim S."/>
            <person name="Choi T."/>
            <person name="Kim D."/>
            <person name="Ryu S."/>
            <person name="Kim W."/>
        </authorList>
    </citation>
    <scope>NUCLEOTIDE SEQUENCE [LARGE SCALE GENOMIC DNA]</scope>
    <source>
        <tissue evidence="3">Muscle</tissue>
    </source>
</reference>
<dbReference type="Proteomes" id="UP000324222">
    <property type="component" value="Unassembled WGS sequence"/>
</dbReference>